<dbReference type="Proteomes" id="UP001079430">
    <property type="component" value="Unassembled WGS sequence"/>
</dbReference>
<evidence type="ECO:0000313" key="2">
    <source>
        <dbReference type="Proteomes" id="UP001079430"/>
    </source>
</evidence>
<organism evidence="1 2">
    <name type="scientific">Sinorhizobium psoraleae</name>
    <dbReference type="NCBI Taxonomy" id="520838"/>
    <lineage>
        <taxon>Bacteria</taxon>
        <taxon>Pseudomonadati</taxon>
        <taxon>Pseudomonadota</taxon>
        <taxon>Alphaproteobacteria</taxon>
        <taxon>Hyphomicrobiales</taxon>
        <taxon>Rhizobiaceae</taxon>
        <taxon>Sinorhizobium/Ensifer group</taxon>
        <taxon>Sinorhizobium</taxon>
    </lineage>
</organism>
<keyword evidence="2" id="KW-1185">Reference proteome</keyword>
<name>A0ABT4KN13_9HYPH</name>
<dbReference type="Pfam" id="PF08843">
    <property type="entry name" value="AbiEii"/>
    <property type="match status" value="1"/>
</dbReference>
<dbReference type="GO" id="GO:0016740">
    <property type="term" value="F:transferase activity"/>
    <property type="evidence" value="ECO:0007669"/>
    <property type="project" value="UniProtKB-KW"/>
</dbReference>
<dbReference type="Gene3D" id="3.10.450.620">
    <property type="entry name" value="JHP933, nucleotidyltransferase-like core domain"/>
    <property type="match status" value="1"/>
</dbReference>
<sequence>MKRLFGLHETDAATLVLKGGTSLSKAFGAIRRFSEDIDLSFDRADLGYTGDRDPEKGISKKQANKLIEALVIDVEQHIAEKLLPALRSAIVEQLGEPTKREWSLEIDAADAQTVNFHYPTALAAAEYESMGYITPRVKLELGARGDPWPTEKRVIRPYAADDYYGFFEDSNTTVVVLSTRRTFWEKATALHAEAHRPAESPTPQYFSRHYYDLAMLLATDEGKAAATDLELLAQVAKHKATFFRSSWASYDTACPGALQLLPDESRIKDLRADYRAMAPMMFDDSPPSFDQVLATIAALEQSIRRSAGGKAISSLRSIDLRLIDDLVDFVRGRGYVLEFSDSSFSEFFASEVDCAPYLPFDPATPSTPLFAAGLSGRDWSTLPAVLSPVTEACHKRRRIGPLVHAPEDIEAYGLHFVVRTIVSWQTFTSPIQTDAR</sequence>
<evidence type="ECO:0000313" key="1">
    <source>
        <dbReference type="EMBL" id="MCZ4093365.1"/>
    </source>
</evidence>
<dbReference type="EMBL" id="JAPVOI010000005">
    <property type="protein sequence ID" value="MCZ4093365.1"/>
    <property type="molecule type" value="Genomic_DNA"/>
</dbReference>
<accession>A0ABT4KN13</accession>
<dbReference type="RefSeq" id="WP_269285126.1">
    <property type="nucleotide sequence ID" value="NZ_JAPVOI010000005.1"/>
</dbReference>
<gene>
    <name evidence="1" type="ORF">O3W52_26265</name>
</gene>
<proteinExistence type="predicted"/>
<keyword evidence="1" id="KW-0808">Transferase</keyword>
<reference evidence="1" key="1">
    <citation type="submission" date="2022-10" db="EMBL/GenBank/DDBJ databases">
        <title>Whole genome sequencing of three plant growth promoting bacteria isolated from Vachellia tortilis subsp. raddiana in Morocco.</title>
        <authorList>
            <person name="Hnini M."/>
            <person name="Zouagui R."/>
            <person name="Zouagui H."/>
            <person name="Chemao Elfihri M.-W."/>
            <person name="Ibrahimi A."/>
            <person name="Sbabou L."/>
            <person name="Aurag J."/>
        </authorList>
    </citation>
    <scope>NUCLEOTIDE SEQUENCE</scope>
    <source>
        <strain evidence="1">LMR678</strain>
    </source>
</reference>
<dbReference type="InterPro" id="IPR014942">
    <property type="entry name" value="AbiEii"/>
</dbReference>
<comment type="caution">
    <text evidence="1">The sequence shown here is derived from an EMBL/GenBank/DDBJ whole genome shotgun (WGS) entry which is preliminary data.</text>
</comment>
<protein>
    <submittedName>
        <fullName evidence="1">Nucleotidyl transferase AbiEii/AbiGii toxin family protein</fullName>
    </submittedName>
</protein>